<proteinExistence type="predicted"/>
<feature type="domain" description="Xylose isomerase-like TIM barrel" evidence="2">
    <location>
        <begin position="50"/>
        <end position="284"/>
    </location>
</feature>
<dbReference type="KEGG" id="obg:Verru16b_02923"/>
<dbReference type="EMBL" id="CP016094">
    <property type="protein sequence ID" value="AOS45833.1"/>
    <property type="molecule type" value="Genomic_DNA"/>
</dbReference>
<evidence type="ECO:0000256" key="1">
    <source>
        <dbReference type="SAM" id="SignalP"/>
    </source>
</evidence>
<dbReference type="InterPro" id="IPR036237">
    <property type="entry name" value="Xyl_isomerase-like_sf"/>
</dbReference>
<dbReference type="SUPFAM" id="SSF51658">
    <property type="entry name" value="Xylose isomerase-like"/>
    <property type="match status" value="1"/>
</dbReference>
<dbReference type="AlphaFoldDB" id="A0A1D8AY71"/>
<keyword evidence="1" id="KW-0732">Signal</keyword>
<organism evidence="3 4">
    <name type="scientific">Lacunisphaera limnophila</name>
    <dbReference type="NCBI Taxonomy" id="1838286"/>
    <lineage>
        <taxon>Bacteria</taxon>
        <taxon>Pseudomonadati</taxon>
        <taxon>Verrucomicrobiota</taxon>
        <taxon>Opitutia</taxon>
        <taxon>Opitutales</taxon>
        <taxon>Opitutaceae</taxon>
        <taxon>Lacunisphaera</taxon>
    </lineage>
</organism>
<reference evidence="3 4" key="1">
    <citation type="submission" date="2016-06" db="EMBL/GenBank/DDBJ databases">
        <title>Three novel species with peptidoglycan cell walls form the new genus Lacunisphaera gen. nov. in the family Opitutaceae of the verrucomicrobial subdivision 4.</title>
        <authorList>
            <person name="Rast P."/>
            <person name="Gloeckner I."/>
            <person name="Jogler M."/>
            <person name="Boedeker C."/>
            <person name="Jeske O."/>
            <person name="Wiegand S."/>
            <person name="Reinhardt R."/>
            <person name="Schumann P."/>
            <person name="Rohde M."/>
            <person name="Spring S."/>
            <person name="Gloeckner F.O."/>
            <person name="Jogler C."/>
        </authorList>
    </citation>
    <scope>NUCLEOTIDE SEQUENCE [LARGE SCALE GENOMIC DNA]</scope>
    <source>
        <strain evidence="3 4">IG16b</strain>
    </source>
</reference>
<feature type="signal peptide" evidence="1">
    <location>
        <begin position="1"/>
        <end position="20"/>
    </location>
</feature>
<feature type="chain" id="PRO_5009105451" evidence="1">
    <location>
        <begin position="21"/>
        <end position="287"/>
    </location>
</feature>
<dbReference type="PANTHER" id="PTHR12110:SF41">
    <property type="entry name" value="INOSOSE DEHYDRATASE"/>
    <property type="match status" value="1"/>
</dbReference>
<dbReference type="STRING" id="1838286.Verru16b_02923"/>
<name>A0A1D8AY71_9BACT</name>
<keyword evidence="3" id="KW-0456">Lyase</keyword>
<dbReference type="Gene3D" id="3.20.20.150">
    <property type="entry name" value="Divalent-metal-dependent TIM barrel enzymes"/>
    <property type="match status" value="1"/>
</dbReference>
<dbReference type="Pfam" id="PF01261">
    <property type="entry name" value="AP_endonuc_2"/>
    <property type="match status" value="1"/>
</dbReference>
<dbReference type="PANTHER" id="PTHR12110">
    <property type="entry name" value="HYDROXYPYRUVATE ISOMERASE"/>
    <property type="match status" value="1"/>
</dbReference>
<protein>
    <submittedName>
        <fullName evidence="3">Inosose dehydratase</fullName>
        <ecNumber evidence="3">4.2.1.44</ecNumber>
    </submittedName>
</protein>
<dbReference type="InterPro" id="IPR050312">
    <property type="entry name" value="IolE/XylAMocC-like"/>
</dbReference>
<evidence type="ECO:0000313" key="4">
    <source>
        <dbReference type="Proteomes" id="UP000095228"/>
    </source>
</evidence>
<dbReference type="RefSeq" id="WP_069962941.1">
    <property type="nucleotide sequence ID" value="NZ_CP016094.1"/>
</dbReference>
<gene>
    <name evidence="3" type="primary">iolE_6</name>
    <name evidence="3" type="ORF">Verru16b_02923</name>
</gene>
<keyword evidence="4" id="KW-1185">Reference proteome</keyword>
<dbReference type="InterPro" id="IPR013022">
    <property type="entry name" value="Xyl_isomerase-like_TIM-brl"/>
</dbReference>
<sequence>MKTPRWIVLLASLVTLAAAAGASEAYKQHLGLQLWSLRDQMKADIPAALDWVKAQGLTEVETAGLGSYTAEQFLQLLNDRGLKAVSAHIGYDDLNKDLAGAINTAKILGAKYVMTAWIPHGKEGLTAELTHQAIANFNKWGAAFRAEGITYGYHPHGYEFVPFSSEGGKTAFDLMVEKTNPDHVSFEMDVFWVFHAGVDPAALLKKHPTRWTLLHVKDIRKGAVTGLSTGGAPPIDNVAVGTGQIDWPAVLGAAQDIGVKHYLIEDETPTPLVCIPDSLKYLRALKL</sequence>
<evidence type="ECO:0000313" key="3">
    <source>
        <dbReference type="EMBL" id="AOS45833.1"/>
    </source>
</evidence>
<evidence type="ECO:0000259" key="2">
    <source>
        <dbReference type="Pfam" id="PF01261"/>
    </source>
</evidence>
<dbReference type="Proteomes" id="UP000095228">
    <property type="component" value="Chromosome"/>
</dbReference>
<dbReference type="GO" id="GO:0050114">
    <property type="term" value="F:myo-inosose-2 dehydratase activity"/>
    <property type="evidence" value="ECO:0007669"/>
    <property type="project" value="UniProtKB-EC"/>
</dbReference>
<dbReference type="OrthoDB" id="9798407at2"/>
<accession>A0A1D8AY71</accession>
<dbReference type="EC" id="4.2.1.44" evidence="3"/>